<dbReference type="Proteomes" id="UP000837932">
    <property type="component" value="Unassembled WGS sequence"/>
</dbReference>
<evidence type="ECO:0000313" key="1">
    <source>
        <dbReference type="EMBL" id="CAH0997410.1"/>
    </source>
</evidence>
<name>A0ABM9ATS7_9BACT</name>
<comment type="caution">
    <text evidence="1">The sequence shown here is derived from an EMBL/GenBank/DDBJ whole genome shotgun (WGS) entry which is preliminary data.</text>
</comment>
<organism evidence="1 2">
    <name type="scientific">Emticicia aquatica</name>
    <dbReference type="NCBI Taxonomy" id="1681835"/>
    <lineage>
        <taxon>Bacteria</taxon>
        <taxon>Pseudomonadati</taxon>
        <taxon>Bacteroidota</taxon>
        <taxon>Cytophagia</taxon>
        <taxon>Cytophagales</taxon>
        <taxon>Leadbetterellaceae</taxon>
        <taxon>Emticicia</taxon>
    </lineage>
</organism>
<dbReference type="EMBL" id="CAKLPY010000003">
    <property type="protein sequence ID" value="CAH0997410.1"/>
    <property type="molecule type" value="Genomic_DNA"/>
</dbReference>
<reference evidence="1" key="1">
    <citation type="submission" date="2021-12" db="EMBL/GenBank/DDBJ databases">
        <authorList>
            <person name="Rodrigo-Torres L."/>
            <person name="Arahal R. D."/>
            <person name="Lucena T."/>
        </authorList>
    </citation>
    <scope>NUCLEOTIDE SEQUENCE</scope>
    <source>
        <strain evidence="1">CECT 8858</strain>
    </source>
</reference>
<proteinExistence type="predicted"/>
<evidence type="ECO:0008006" key="3">
    <source>
        <dbReference type="Google" id="ProtNLM"/>
    </source>
</evidence>
<gene>
    <name evidence="1" type="ORF">EMA8858_03543</name>
</gene>
<dbReference type="RefSeq" id="WP_238808108.1">
    <property type="nucleotide sequence ID" value="NZ_CAKLPY010000003.1"/>
</dbReference>
<keyword evidence="2" id="KW-1185">Reference proteome</keyword>
<protein>
    <recommendedName>
        <fullName evidence="3">Transposase</fullName>
    </recommendedName>
</protein>
<accession>A0ABM9ATS7</accession>
<evidence type="ECO:0000313" key="2">
    <source>
        <dbReference type="Proteomes" id="UP000837932"/>
    </source>
</evidence>
<sequence>MTATKPTSTEQKVLKYELQENGYYQLIECPIGFNKLPKELKIEPTQRPDLILNGAKEVLRGRIKGGNYTFFTGLRHLHDRKFYGNKEVQIKGKKWRMLIVAEVSSDNQELTLTWTNRAYLTTSQIVEELKKFM</sequence>